<feature type="domain" description="Poly(A) RNA polymerase mitochondrial-like central palm" evidence="1">
    <location>
        <begin position="2"/>
        <end position="121"/>
    </location>
</feature>
<dbReference type="Gene3D" id="1.10.1410.10">
    <property type="match status" value="1"/>
</dbReference>
<dbReference type="PANTHER" id="PTHR12271">
    <property type="entry name" value="POLY A POLYMERASE CID PAP -RELATED"/>
    <property type="match status" value="1"/>
</dbReference>
<dbReference type="HOGENOM" id="CLU_827879_0_0_1"/>
<dbReference type="Gene3D" id="3.30.460.10">
    <property type="entry name" value="Beta Polymerase, domain 2"/>
    <property type="match status" value="1"/>
</dbReference>
<accession>H2ZK19</accession>
<dbReference type="InterPro" id="IPR054708">
    <property type="entry name" value="MTPAP-like_central"/>
</dbReference>
<reference evidence="3" key="1">
    <citation type="submission" date="2003-08" db="EMBL/GenBank/DDBJ databases">
        <authorList>
            <person name="Birren B."/>
            <person name="Nusbaum C."/>
            <person name="Abebe A."/>
            <person name="Abouelleil A."/>
            <person name="Adekoya E."/>
            <person name="Ait-zahra M."/>
            <person name="Allen N."/>
            <person name="Allen T."/>
            <person name="An P."/>
            <person name="Anderson M."/>
            <person name="Anderson S."/>
            <person name="Arachchi H."/>
            <person name="Armbruster J."/>
            <person name="Bachantsang P."/>
            <person name="Baldwin J."/>
            <person name="Barry A."/>
            <person name="Bayul T."/>
            <person name="Blitshsteyn B."/>
            <person name="Bloom T."/>
            <person name="Blye J."/>
            <person name="Boguslavskiy L."/>
            <person name="Borowsky M."/>
            <person name="Boukhgalter B."/>
            <person name="Brunache A."/>
            <person name="Butler J."/>
            <person name="Calixte N."/>
            <person name="Calvo S."/>
            <person name="Camarata J."/>
            <person name="Campo K."/>
            <person name="Chang J."/>
            <person name="Cheshatsang Y."/>
            <person name="Citroen M."/>
            <person name="Collymore A."/>
            <person name="Considine T."/>
            <person name="Cook A."/>
            <person name="Cooke P."/>
            <person name="Corum B."/>
            <person name="Cuomo C."/>
            <person name="David R."/>
            <person name="Dawoe T."/>
            <person name="Degray S."/>
            <person name="Dodge S."/>
            <person name="Dooley K."/>
            <person name="Dorje P."/>
            <person name="Dorjee K."/>
            <person name="Dorris L."/>
            <person name="Duffey N."/>
            <person name="Dupes A."/>
            <person name="Elkins T."/>
            <person name="Engels R."/>
            <person name="Erickson J."/>
            <person name="Farina A."/>
            <person name="Faro S."/>
            <person name="Ferreira P."/>
            <person name="Fischer H."/>
            <person name="Fitzgerald M."/>
            <person name="Foley K."/>
            <person name="Gage D."/>
            <person name="Galagan J."/>
            <person name="Gearin G."/>
            <person name="Gnerre S."/>
            <person name="Gnirke A."/>
            <person name="Goyette A."/>
            <person name="Graham J."/>
            <person name="Grandbois E."/>
            <person name="Gyaltsen K."/>
            <person name="Hafez N."/>
            <person name="Hagopian D."/>
            <person name="Hagos B."/>
            <person name="Hall J."/>
            <person name="Hatcher B."/>
            <person name="Heller A."/>
            <person name="Higgins H."/>
            <person name="Honan T."/>
            <person name="Horn A."/>
            <person name="Houde N."/>
            <person name="Hughes L."/>
            <person name="Hulme W."/>
            <person name="Husby E."/>
            <person name="Iliev I."/>
            <person name="Jaffe D."/>
            <person name="Jones C."/>
            <person name="Kamal M."/>
            <person name="Kamat A."/>
            <person name="Kamvysselis M."/>
            <person name="Karlsson E."/>
            <person name="Kells C."/>
            <person name="Kieu A."/>
            <person name="Kisner P."/>
            <person name="Kodira C."/>
            <person name="Kulbokas E."/>
            <person name="Labutti K."/>
            <person name="Lama D."/>
            <person name="Landers T."/>
            <person name="Leger J."/>
            <person name="Levine S."/>
            <person name="Lewis D."/>
            <person name="Lewis T."/>
            <person name="Lindblad-toh K."/>
            <person name="Liu X."/>
            <person name="Lokyitsang T."/>
            <person name="Lokyitsang Y."/>
            <person name="Lucien O."/>
            <person name="Lui A."/>
            <person name="Ma L.J."/>
            <person name="Mabbitt R."/>
            <person name="Macdonald J."/>
            <person name="Maclean C."/>
            <person name="Major J."/>
            <person name="Manning J."/>
            <person name="Marabella R."/>
            <person name="Maru K."/>
            <person name="Matthews C."/>
            <person name="Mauceli E."/>
            <person name="Mccarthy M."/>
            <person name="Mcdonough S."/>
            <person name="Mcghee T."/>
            <person name="Meldrim J."/>
            <person name="Meneus L."/>
            <person name="Mesirov J."/>
            <person name="Mihalev A."/>
            <person name="Mihova T."/>
            <person name="Mikkelsen T."/>
            <person name="Mlenga V."/>
            <person name="Moru K."/>
            <person name="Mozes J."/>
            <person name="Mulrain L."/>
            <person name="Munson G."/>
            <person name="Naylor J."/>
            <person name="Newes C."/>
            <person name="Nguyen C."/>
            <person name="Nguyen N."/>
            <person name="Nguyen T."/>
            <person name="Nicol R."/>
            <person name="Nielsen C."/>
            <person name="Nizzari M."/>
            <person name="Norbu C."/>
            <person name="Norbu N."/>
            <person name="O'donnell P."/>
            <person name="Okoawo O."/>
            <person name="O'leary S."/>
            <person name="Omotosho B."/>
            <person name="O'neill K."/>
            <person name="Osman S."/>
            <person name="Parker S."/>
            <person name="Perrin D."/>
            <person name="Phunkhang P."/>
            <person name="Piqani B."/>
            <person name="Purcell S."/>
            <person name="Rachupka T."/>
            <person name="Ramasamy U."/>
            <person name="Rameau R."/>
            <person name="Ray V."/>
            <person name="Raymond C."/>
            <person name="Retta R."/>
            <person name="Richardson S."/>
            <person name="Rise C."/>
            <person name="Rodriguez J."/>
            <person name="Rogers J."/>
            <person name="Rogov P."/>
            <person name="Rutman M."/>
            <person name="Schupbach R."/>
            <person name="Seaman C."/>
            <person name="Settipalli S."/>
            <person name="Sharpe T."/>
            <person name="Sheridan J."/>
            <person name="Sherpa N."/>
            <person name="Shi J."/>
            <person name="Smirnov S."/>
            <person name="Smith C."/>
            <person name="Sougnez C."/>
            <person name="Spencer B."/>
            <person name="Stalker J."/>
            <person name="Stange-thomann N."/>
            <person name="Stavropoulos S."/>
            <person name="Stetson K."/>
            <person name="Stone C."/>
            <person name="Stone S."/>
            <person name="Stubbs M."/>
            <person name="Talamas J."/>
            <person name="Tchuinga P."/>
            <person name="Tenzing P."/>
            <person name="Tesfaye S."/>
            <person name="Theodore J."/>
            <person name="Thoulutsang Y."/>
            <person name="Topham K."/>
            <person name="Towey S."/>
            <person name="Tsamla T."/>
            <person name="Tsomo N."/>
            <person name="Vallee D."/>
            <person name="Vassiliev H."/>
            <person name="Venkataraman V."/>
            <person name="Vinson J."/>
            <person name="Vo A."/>
            <person name="Wade C."/>
            <person name="Wang S."/>
            <person name="Wangchuk T."/>
            <person name="Wangdi T."/>
            <person name="Whittaker C."/>
            <person name="Wilkinson J."/>
            <person name="Wu Y."/>
            <person name="Wyman D."/>
            <person name="Yadav S."/>
            <person name="Yang S."/>
            <person name="Yang X."/>
            <person name="Yeager S."/>
            <person name="Yee E."/>
            <person name="Young G."/>
            <person name="Zainoun J."/>
            <person name="Zembeck L."/>
            <person name="Zimmer A."/>
            <person name="Zody M."/>
            <person name="Lander E."/>
        </authorList>
    </citation>
    <scope>NUCLEOTIDE SEQUENCE [LARGE SCALE GENOMIC DNA]</scope>
</reference>
<dbReference type="STRING" id="51511.ENSCSAVP00000017935"/>
<name>H2ZK19_CIOSA</name>
<evidence type="ECO:0000259" key="1">
    <source>
        <dbReference type="Pfam" id="PF22600"/>
    </source>
</evidence>
<dbReference type="Ensembl" id="ENSCSAVT00000018129.1">
    <property type="protein sequence ID" value="ENSCSAVP00000017935.1"/>
    <property type="gene ID" value="ENSCSAVG00000010556.1"/>
</dbReference>
<dbReference type="Proteomes" id="UP000007875">
    <property type="component" value="Unassembled WGS sequence"/>
</dbReference>
<evidence type="ECO:0000313" key="3">
    <source>
        <dbReference type="Proteomes" id="UP000007875"/>
    </source>
</evidence>
<dbReference type="AlphaFoldDB" id="H2ZK19"/>
<evidence type="ECO:0000313" key="2">
    <source>
        <dbReference type="Ensembl" id="ENSCSAVP00000017935.1"/>
    </source>
</evidence>
<dbReference type="eggNOG" id="KOG2277">
    <property type="taxonomic scope" value="Eukaryota"/>
</dbReference>
<dbReference type="SUPFAM" id="SSF81301">
    <property type="entry name" value="Nucleotidyltransferase"/>
    <property type="match status" value="1"/>
</dbReference>
<dbReference type="InterPro" id="IPR043519">
    <property type="entry name" value="NT_sf"/>
</dbReference>
<protein>
    <recommendedName>
        <fullName evidence="1">Poly(A) RNA polymerase mitochondrial-like central palm domain-containing protein</fullName>
    </recommendedName>
</protein>
<dbReference type="SUPFAM" id="SSF81631">
    <property type="entry name" value="PAP/OAS1 substrate-binding domain"/>
    <property type="match status" value="1"/>
</dbReference>
<dbReference type="FunCoup" id="H2ZK19">
    <property type="interactions" value="12"/>
</dbReference>
<dbReference type="Pfam" id="PF22600">
    <property type="entry name" value="MTPAP-like_central"/>
    <property type="match status" value="1"/>
</dbReference>
<dbReference type="InParanoid" id="H2ZK19"/>
<reference evidence="2" key="2">
    <citation type="submission" date="2025-08" db="UniProtKB">
        <authorList>
            <consortium name="Ensembl"/>
        </authorList>
    </citation>
    <scope>IDENTIFICATION</scope>
</reference>
<dbReference type="GeneTree" id="ENSGT00940000168727"/>
<keyword evidence="3" id="KW-1185">Reference proteome</keyword>
<dbReference type="GO" id="GO:0050265">
    <property type="term" value="F:RNA uridylyltransferase activity"/>
    <property type="evidence" value="ECO:0007669"/>
    <property type="project" value="TreeGrafter"/>
</dbReference>
<proteinExistence type="predicted"/>
<sequence>MTRQNELLRRSVVSELEDYLKKKFHKSTVLHLFGSSVNGFGTNSSDLDICLSCSPNLQKRRLIRTVANKLRSIDSIEKLWSRPRTRVPIISFIHKPSQFEVELSINNHWPLHNSDLLRRYSAVDERCRVLVHLMKHVAKQSCIIGPQHQFISSYAYTLMVVHYLQHTHPPVLPVLQQLQRPHNAGEPPHTLDGCSTYFYKRSNQHLRSAWPDLHTNEQSCGELWKGMLSFYTDGGGRVVSIRRISPPHSKMDRLQIEDPFETHRDLGSNLTPHTMHRIQQVLQYALDQCGGITPQLCENNNWSPSLFCPP</sequence>
<dbReference type="GO" id="GO:0031123">
    <property type="term" value="P:RNA 3'-end processing"/>
    <property type="evidence" value="ECO:0007669"/>
    <property type="project" value="TreeGrafter"/>
</dbReference>
<organism evidence="2 3">
    <name type="scientific">Ciona savignyi</name>
    <name type="common">Pacific transparent sea squirt</name>
    <dbReference type="NCBI Taxonomy" id="51511"/>
    <lineage>
        <taxon>Eukaryota</taxon>
        <taxon>Metazoa</taxon>
        <taxon>Chordata</taxon>
        <taxon>Tunicata</taxon>
        <taxon>Ascidiacea</taxon>
        <taxon>Phlebobranchia</taxon>
        <taxon>Cionidae</taxon>
        <taxon>Ciona</taxon>
    </lineage>
</organism>
<dbReference type="OMA" id="DATSHAC"/>
<dbReference type="PANTHER" id="PTHR12271:SF66">
    <property type="entry name" value="TERMINAL URIDYLYLTRANSFERASE TAILOR"/>
    <property type="match status" value="1"/>
</dbReference>
<reference evidence="2" key="3">
    <citation type="submission" date="2025-09" db="UniProtKB">
        <authorList>
            <consortium name="Ensembl"/>
        </authorList>
    </citation>
    <scope>IDENTIFICATION</scope>
</reference>
<dbReference type="CDD" id="cd05402">
    <property type="entry name" value="NT_PAP_TUTase"/>
    <property type="match status" value="1"/>
</dbReference>